<evidence type="ECO:0000313" key="12">
    <source>
        <dbReference type="Proteomes" id="UP000501338"/>
    </source>
</evidence>
<feature type="transmembrane region" description="Helical" evidence="7">
    <location>
        <begin position="443"/>
        <end position="462"/>
    </location>
</feature>
<dbReference type="InterPro" id="IPR032692">
    <property type="entry name" value="YccS_N"/>
</dbReference>
<keyword evidence="12" id="KW-1185">Reference proteome</keyword>
<feature type="transmembrane region" description="Helical" evidence="7">
    <location>
        <begin position="118"/>
        <end position="137"/>
    </location>
</feature>
<feature type="transmembrane region" description="Helical" evidence="7">
    <location>
        <begin position="490"/>
        <end position="506"/>
    </location>
</feature>
<sequence>MFTLLNGARRFIYNSHFLYYIRIIIALTGTTLFPWILGQEPKYTIPLTLGVVAAALTDLDDRLVGRLKNLVITLCCFLLASASIGLLYPYPILFFCGLAISTWGFILLGALGQRYATIAFGALLIAIYTMLGMPIFPEWYEQPVLLLLGAIWYNSLTLVGHLLFPIRPVQDNLTRCYQQLATYLEAKATLFDPDIEDDYQHSLYNLAMANSQLIDTMNQTKVTLLSRLKGDRGQRSSRFTLHYYFVAQDIHERASSSHVQYQLLSNELRHSDVLFRFQRLLSMQARACEQVAQSILWHKKYQHNPSLERAINYLENALNHLKNTTSEPQLITPLNNLLQNLQGIDALLRSISTEQYQISHDQKEETQLSDDGLTGWRDIALRIKEHLTPKSALFRHAVRMSLVLCIGYAIIQFFQLDRGYWILLTSLFVCQPNYNATRRRLTLRVSGTIIGILIGFPILYFVPSIEGQLVLIVITGTLFFAFRTIQYAHATLFITLLVLLSFNLLGEGYDVALPRIIDTLIGCAIAWFAVSFIWPDWKFRQLPVVIQKTMTNNCYYLDAILIQYYQGKDNSLSYRIARRNAHSSDGELASLISNMSSEPKSYQAFQEVAFQLLCLNHTLLSYISALGVHRSKIEDENVLTLLNDTVCYIDSALRRKKLQNEEVKQSHVELIERINLLPNSDNPRIQLVLTQIRLLLDLLPQIISCIQIIEQSESNSLHQPQV</sequence>
<dbReference type="NCBIfam" id="TIGR01666">
    <property type="entry name" value="YCCS"/>
    <property type="match status" value="1"/>
</dbReference>
<dbReference type="NCBIfam" id="TIGR01667">
    <property type="entry name" value="YCCS_YHFK"/>
    <property type="match status" value="1"/>
</dbReference>
<evidence type="ECO:0000256" key="4">
    <source>
        <dbReference type="ARBA" id="ARBA00022989"/>
    </source>
</evidence>
<dbReference type="AlphaFoldDB" id="A0A6I6FM51"/>
<evidence type="ECO:0000256" key="7">
    <source>
        <dbReference type="SAM" id="Phobius"/>
    </source>
</evidence>
<accession>A0A6I6FM51</accession>
<evidence type="ECO:0000313" key="11">
    <source>
        <dbReference type="EMBL" id="QIF90425.1"/>
    </source>
</evidence>
<feature type="domain" description="Integral membrane protein YccS N-terminal" evidence="8">
    <location>
        <begin position="69"/>
        <end position="348"/>
    </location>
</feature>
<evidence type="ECO:0000259" key="9">
    <source>
        <dbReference type="Pfam" id="PF13515"/>
    </source>
</evidence>
<dbReference type="GeneID" id="57332370"/>
<reference evidence="10" key="2">
    <citation type="submission" date="2020-11" db="EMBL/GenBank/DDBJ databases">
        <title>Enhanced detection system for hospital associated transmission using whole genome sequencing surveillance.</title>
        <authorList>
            <person name="Harrison L.H."/>
            <person name="Van Tyne D."/>
            <person name="Marsh J.W."/>
            <person name="Griffith M.P."/>
            <person name="Snyder D.J."/>
            <person name="Cooper V.S."/>
            <person name="Mustapha M."/>
        </authorList>
    </citation>
    <scope>NUCLEOTIDE SEQUENCE</scope>
    <source>
        <strain evidence="10">PR00070</strain>
    </source>
</reference>
<feature type="transmembrane region" description="Helical" evidence="7">
    <location>
        <begin position="392"/>
        <end position="414"/>
    </location>
</feature>
<evidence type="ECO:0000259" key="8">
    <source>
        <dbReference type="Pfam" id="PF12805"/>
    </source>
</evidence>
<dbReference type="Pfam" id="PF13515">
    <property type="entry name" value="FUSC_2"/>
    <property type="match status" value="1"/>
</dbReference>
<evidence type="ECO:0000256" key="3">
    <source>
        <dbReference type="ARBA" id="ARBA00022692"/>
    </source>
</evidence>
<dbReference type="GO" id="GO:0005886">
    <property type="term" value="C:plasma membrane"/>
    <property type="evidence" value="ECO:0007669"/>
    <property type="project" value="UniProtKB-SubCell"/>
</dbReference>
<evidence type="ECO:0000256" key="6">
    <source>
        <dbReference type="ARBA" id="ARBA00043993"/>
    </source>
</evidence>
<evidence type="ECO:0000256" key="5">
    <source>
        <dbReference type="ARBA" id="ARBA00023136"/>
    </source>
</evidence>
<feature type="transmembrane region" description="Helical" evidence="7">
    <location>
        <begin position="67"/>
        <end position="86"/>
    </location>
</feature>
<dbReference type="Proteomes" id="UP000501338">
    <property type="component" value="Chromosome"/>
</dbReference>
<proteinExistence type="inferred from homology"/>
<comment type="subcellular location">
    <subcellularLocation>
        <location evidence="1">Cell membrane</location>
        <topology evidence="1">Multi-pass membrane protein</topology>
    </subcellularLocation>
</comment>
<feature type="transmembrane region" description="Helical" evidence="7">
    <location>
        <begin position="420"/>
        <end position="436"/>
    </location>
</feature>
<dbReference type="RefSeq" id="WP_075673143.1">
    <property type="nucleotide sequence ID" value="NZ_CP045008.1"/>
</dbReference>
<feature type="transmembrane region" description="Helical" evidence="7">
    <location>
        <begin position="512"/>
        <end position="534"/>
    </location>
</feature>
<dbReference type="Proteomes" id="UP000612266">
    <property type="component" value="Unassembled WGS sequence"/>
</dbReference>
<evidence type="ECO:0000256" key="2">
    <source>
        <dbReference type="ARBA" id="ARBA00022475"/>
    </source>
</evidence>
<evidence type="ECO:0000313" key="10">
    <source>
        <dbReference type="EMBL" id="MBG2914822.1"/>
    </source>
</evidence>
<organism evidence="10 13">
    <name type="scientific">Proteus terrae subsp. cibarius</name>
    <dbReference type="NCBI Taxonomy" id="626774"/>
    <lineage>
        <taxon>Bacteria</taxon>
        <taxon>Pseudomonadati</taxon>
        <taxon>Pseudomonadota</taxon>
        <taxon>Gammaproteobacteria</taxon>
        <taxon>Enterobacterales</taxon>
        <taxon>Morganellaceae</taxon>
        <taxon>Proteus</taxon>
    </lineage>
</organism>
<dbReference type="InterPro" id="IPR010020">
    <property type="entry name" value="Integral_membrane_YCCS_YHJK"/>
</dbReference>
<dbReference type="InterPro" id="IPR049453">
    <property type="entry name" value="Memb_transporter_dom"/>
</dbReference>
<feature type="domain" description="Integral membrane bound transporter" evidence="9">
    <location>
        <begin position="407"/>
        <end position="528"/>
    </location>
</feature>
<evidence type="ECO:0000313" key="13">
    <source>
        <dbReference type="Proteomes" id="UP000612266"/>
    </source>
</evidence>
<dbReference type="PANTHER" id="PTHR30509:SF8">
    <property type="entry name" value="INNER MEMBRANE PROTEIN YCCS"/>
    <property type="match status" value="1"/>
</dbReference>
<dbReference type="PANTHER" id="PTHR30509">
    <property type="entry name" value="P-HYDROXYBENZOIC ACID EFFLUX PUMP SUBUNIT-RELATED"/>
    <property type="match status" value="1"/>
</dbReference>
<dbReference type="EMBL" id="CP047340">
    <property type="protein sequence ID" value="QIF90425.1"/>
    <property type="molecule type" value="Genomic_DNA"/>
</dbReference>
<feature type="transmembrane region" description="Helical" evidence="7">
    <location>
        <begin position="17"/>
        <end position="37"/>
    </location>
</feature>
<keyword evidence="2" id="KW-1003">Cell membrane</keyword>
<keyword evidence="3 7" id="KW-0812">Transmembrane</keyword>
<keyword evidence="5 7" id="KW-0472">Membrane</keyword>
<comment type="similarity">
    <text evidence="6">Belongs to the YccS/YhfK family.</text>
</comment>
<dbReference type="Pfam" id="PF12805">
    <property type="entry name" value="FUSC-like"/>
    <property type="match status" value="1"/>
</dbReference>
<protein>
    <submittedName>
        <fullName evidence="10">TIGR01666 family membrane protein</fullName>
    </submittedName>
</protein>
<dbReference type="InterPro" id="IPR010019">
    <property type="entry name" value="Integral_membrane_YccS"/>
</dbReference>
<dbReference type="EMBL" id="JADSJR010000012">
    <property type="protein sequence ID" value="MBG2914822.1"/>
    <property type="molecule type" value="Genomic_DNA"/>
</dbReference>
<reference evidence="11 12" key="1">
    <citation type="submission" date="2020-01" db="EMBL/GenBank/DDBJ databases">
        <title>The genomic epidemiology of tigecycline resistance gene tet(X) variants in a swine farm in China.</title>
        <authorList>
            <person name="Peng K."/>
            <person name="Li R."/>
        </authorList>
    </citation>
    <scope>NUCLEOTIDE SEQUENCE [LARGE SCALE GENOMIC DNA]</scope>
    <source>
        <strain evidence="11 12">ZF1</strain>
    </source>
</reference>
<keyword evidence="4 7" id="KW-1133">Transmembrane helix</keyword>
<evidence type="ECO:0000256" key="1">
    <source>
        <dbReference type="ARBA" id="ARBA00004651"/>
    </source>
</evidence>
<feature type="transmembrane region" description="Helical" evidence="7">
    <location>
        <begin position="92"/>
        <end position="111"/>
    </location>
</feature>
<gene>
    <name evidence="10" type="primary">yccS</name>
    <name evidence="11" type="ORF">GTH23_10430</name>
    <name evidence="10" type="ORF">I4901_10610</name>
</gene>
<feature type="transmembrane region" description="Helical" evidence="7">
    <location>
        <begin position="143"/>
        <end position="164"/>
    </location>
</feature>
<name>A0A6I6FM51_9GAMM</name>